<keyword evidence="1" id="KW-0472">Membrane</keyword>
<comment type="caution">
    <text evidence="2">The sequence shown here is derived from an EMBL/GenBank/DDBJ whole genome shotgun (WGS) entry which is preliminary data.</text>
</comment>
<gene>
    <name evidence="2" type="ORF">HX893_05265</name>
</gene>
<feature type="transmembrane region" description="Helical" evidence="1">
    <location>
        <begin position="98"/>
        <end position="117"/>
    </location>
</feature>
<evidence type="ECO:0000313" key="2">
    <source>
        <dbReference type="EMBL" id="NWE87540.1"/>
    </source>
</evidence>
<name>A0A7Y8FYV2_9PSED</name>
<evidence type="ECO:0000313" key="3">
    <source>
        <dbReference type="Proteomes" id="UP000585226"/>
    </source>
</evidence>
<keyword evidence="1" id="KW-1133">Transmembrane helix</keyword>
<organism evidence="2 3">
    <name type="scientific">Pseudomonas reactans</name>
    <dbReference type="NCBI Taxonomy" id="117680"/>
    <lineage>
        <taxon>Bacteria</taxon>
        <taxon>Pseudomonadati</taxon>
        <taxon>Pseudomonadota</taxon>
        <taxon>Gammaproteobacteria</taxon>
        <taxon>Pseudomonadales</taxon>
        <taxon>Pseudomonadaceae</taxon>
        <taxon>Pseudomonas</taxon>
    </lineage>
</organism>
<accession>A0A7Y8FYV2</accession>
<dbReference type="RefSeq" id="WP_177110458.1">
    <property type="nucleotide sequence ID" value="NZ_JACASD010000012.1"/>
</dbReference>
<sequence length="121" mass="14825">MTWEKVVVLVIVPALVLDCALHWYLRKWRLEELESYFPNNREVQAEKKFWWWNTFMNESFRLSAIIDYVVWPKKMIKRGEITEEELAAIPIVLKRWLIAYYCFSRLQMTGVFTWYVWAKLL</sequence>
<dbReference type="EMBL" id="JACASD010000012">
    <property type="protein sequence ID" value="NWE87540.1"/>
    <property type="molecule type" value="Genomic_DNA"/>
</dbReference>
<evidence type="ECO:0000256" key="1">
    <source>
        <dbReference type="SAM" id="Phobius"/>
    </source>
</evidence>
<dbReference type="Proteomes" id="UP000585226">
    <property type="component" value="Unassembled WGS sequence"/>
</dbReference>
<keyword evidence="1" id="KW-0812">Transmembrane</keyword>
<protein>
    <submittedName>
        <fullName evidence="2">Uncharacterized protein</fullName>
    </submittedName>
</protein>
<proteinExistence type="predicted"/>
<dbReference type="AlphaFoldDB" id="A0A7Y8FYV2"/>
<reference evidence="2 3" key="1">
    <citation type="submission" date="2020-04" db="EMBL/GenBank/DDBJ databases">
        <title>Molecular characterization of pseudomonads from Agaricus bisporus reveal novel blotch 2 pathogens in Western Europe.</title>
        <authorList>
            <person name="Taparia T."/>
            <person name="Krijger M."/>
            <person name="Haynes E."/>
            <person name="Elpinstone J.G."/>
            <person name="Noble R."/>
            <person name="Van Der Wolf J."/>
        </authorList>
    </citation>
    <scope>NUCLEOTIDE SEQUENCE [LARGE SCALE GENOMIC DNA]</scope>
    <source>
        <strain evidence="2 3">P8021</strain>
    </source>
</reference>
<feature type="transmembrane region" description="Helical" evidence="1">
    <location>
        <begin position="6"/>
        <end position="25"/>
    </location>
</feature>